<reference evidence="1 2" key="1">
    <citation type="journal article" date="2015" name="Nature">
        <title>rRNA introns, odd ribosomes, and small enigmatic genomes across a large radiation of phyla.</title>
        <authorList>
            <person name="Brown C.T."/>
            <person name="Hug L.A."/>
            <person name="Thomas B.C."/>
            <person name="Sharon I."/>
            <person name="Castelle C.J."/>
            <person name="Singh A."/>
            <person name="Wilkins M.J."/>
            <person name="Williams K.H."/>
            <person name="Banfield J.F."/>
        </authorList>
    </citation>
    <scope>NUCLEOTIDE SEQUENCE [LARGE SCALE GENOMIC DNA]</scope>
</reference>
<gene>
    <name evidence="1" type="ORF">UY72_C0005G0013</name>
</gene>
<evidence type="ECO:0000313" key="2">
    <source>
        <dbReference type="Proteomes" id="UP000034846"/>
    </source>
</evidence>
<sequence>MPVTGKPMQFIPASTHAVRRVFLRDWLERVLTPDIRRRAHGVFEGAVAQLPELVRYRMTPQTPPHHAEGPNVSYHVERILACVLAIEDGERLSDVEEFSRNPSDRLAVQELEDVIRQYAPFFKVFALVHDAAKPDTVSFSAPEASKGAVEGFLQHARRADAIASPKEIARFDKIIRAFAAARPNDSPEAISIAFFHEYQVSAHYDDHDRKGAGPQFELMRTRAMDLFGVEASFHKLLAEVIWSHIDAIRFFDSETAPAKYAFLEARARKLGLNPDVFLTFLSAAVLLDAVLGSLEYKDDQLRPNVAPILHLFASEREAIPVRNATRIAIEERQRKQAVKDVLAHAKLSAEDIFGLIPVPMGPERGEVVHAVYDVIRGKTPSYTFGKHFEEIERRASMARIELARRGLSL</sequence>
<proteinExistence type="predicted"/>
<organism evidence="1 2">
    <name type="scientific">Candidatus Uhrbacteria bacterium GW2011_GWD2_52_7</name>
    <dbReference type="NCBI Taxonomy" id="1618989"/>
    <lineage>
        <taxon>Bacteria</taxon>
        <taxon>Candidatus Uhriibacteriota</taxon>
    </lineage>
</organism>
<evidence type="ECO:0000313" key="1">
    <source>
        <dbReference type="EMBL" id="KKW30697.1"/>
    </source>
</evidence>
<protein>
    <submittedName>
        <fullName evidence="1">Uncharacterized protein</fullName>
    </submittedName>
</protein>
<comment type="caution">
    <text evidence="1">The sequence shown here is derived from an EMBL/GenBank/DDBJ whole genome shotgun (WGS) entry which is preliminary data.</text>
</comment>
<name>A0A0G1ZR41_9BACT</name>
<dbReference type="Proteomes" id="UP000034846">
    <property type="component" value="Unassembled WGS sequence"/>
</dbReference>
<dbReference type="EMBL" id="LCRD01000005">
    <property type="protein sequence ID" value="KKW30697.1"/>
    <property type="molecule type" value="Genomic_DNA"/>
</dbReference>
<accession>A0A0G1ZR41</accession>
<dbReference type="AlphaFoldDB" id="A0A0G1ZR41"/>